<keyword evidence="3" id="KW-1185">Reference proteome</keyword>
<comment type="caution">
    <text evidence="2">The sequence shown here is derived from an EMBL/GenBank/DDBJ whole genome shotgun (WGS) entry which is preliminary data.</text>
</comment>
<name>A0A2C5ZK45_9HYPO</name>
<accession>A0A2C5ZK45</accession>
<evidence type="ECO:0000313" key="2">
    <source>
        <dbReference type="EMBL" id="PHH79764.1"/>
    </source>
</evidence>
<dbReference type="AlphaFoldDB" id="A0A2C5ZK45"/>
<evidence type="ECO:0000313" key="3">
    <source>
        <dbReference type="Proteomes" id="UP000226431"/>
    </source>
</evidence>
<dbReference type="EMBL" id="NJES01000035">
    <property type="protein sequence ID" value="PHH79764.1"/>
    <property type="molecule type" value="Genomic_DNA"/>
</dbReference>
<reference evidence="2 3" key="1">
    <citation type="submission" date="2017-06" db="EMBL/GenBank/DDBJ databases">
        <title>Ant-infecting Ophiocordyceps genomes reveal a high diversity of potential behavioral manipulation genes and a possible major role for enterotoxins.</title>
        <authorList>
            <person name="De Bekker C."/>
            <person name="Evans H.C."/>
            <person name="Brachmann A."/>
            <person name="Hughes D.P."/>
        </authorList>
    </citation>
    <scope>NUCLEOTIDE SEQUENCE [LARGE SCALE GENOMIC DNA]</scope>
    <source>
        <strain evidence="2 3">Map16</strain>
    </source>
</reference>
<proteinExistence type="predicted"/>
<sequence>MAKIRQTRRLDCLTRPSCLVVHITYLFPSPGSLIIELRLLKPSASDLGPSAATVPRWAVAPGLLRLVGLEKMRRRESAKPRGRPTNSVSRIDAHHPPLVPPCAMRHFIWLTLPHGPPLPPFVPFGLASARCDEAECSRPHIARGRGVERRKHREP</sequence>
<feature type="region of interest" description="Disordered" evidence="1">
    <location>
        <begin position="73"/>
        <end position="92"/>
    </location>
</feature>
<dbReference type="Proteomes" id="UP000226431">
    <property type="component" value="Unassembled WGS sequence"/>
</dbReference>
<gene>
    <name evidence="2" type="ORF">CDD80_3884</name>
</gene>
<evidence type="ECO:0000256" key="1">
    <source>
        <dbReference type="SAM" id="MobiDB-lite"/>
    </source>
</evidence>
<organism evidence="2 3">
    <name type="scientific">Ophiocordyceps camponoti-rufipedis</name>
    <dbReference type="NCBI Taxonomy" id="2004952"/>
    <lineage>
        <taxon>Eukaryota</taxon>
        <taxon>Fungi</taxon>
        <taxon>Dikarya</taxon>
        <taxon>Ascomycota</taxon>
        <taxon>Pezizomycotina</taxon>
        <taxon>Sordariomycetes</taxon>
        <taxon>Hypocreomycetidae</taxon>
        <taxon>Hypocreales</taxon>
        <taxon>Ophiocordycipitaceae</taxon>
        <taxon>Ophiocordyceps</taxon>
    </lineage>
</organism>
<protein>
    <submittedName>
        <fullName evidence="2">Uncharacterized protein</fullName>
    </submittedName>
</protein>